<dbReference type="Proteomes" id="UP001178461">
    <property type="component" value="Chromosome 12"/>
</dbReference>
<evidence type="ECO:0000313" key="2">
    <source>
        <dbReference type="EMBL" id="CAI5788855.1"/>
    </source>
</evidence>
<feature type="region of interest" description="Disordered" evidence="1">
    <location>
        <begin position="1"/>
        <end position="65"/>
    </location>
</feature>
<gene>
    <name evidence="2" type="ORF">PODLI_1B003424</name>
</gene>
<reference evidence="2" key="1">
    <citation type="submission" date="2022-12" db="EMBL/GenBank/DDBJ databases">
        <authorList>
            <person name="Alioto T."/>
            <person name="Alioto T."/>
            <person name="Gomez Garrido J."/>
        </authorList>
    </citation>
    <scope>NUCLEOTIDE SEQUENCE</scope>
</reference>
<keyword evidence="3" id="KW-1185">Reference proteome</keyword>
<feature type="compositionally biased region" description="Polar residues" evidence="1">
    <location>
        <begin position="121"/>
        <end position="139"/>
    </location>
</feature>
<organism evidence="2 3">
    <name type="scientific">Podarcis lilfordi</name>
    <name type="common">Lilford's wall lizard</name>
    <dbReference type="NCBI Taxonomy" id="74358"/>
    <lineage>
        <taxon>Eukaryota</taxon>
        <taxon>Metazoa</taxon>
        <taxon>Chordata</taxon>
        <taxon>Craniata</taxon>
        <taxon>Vertebrata</taxon>
        <taxon>Euteleostomi</taxon>
        <taxon>Lepidosauria</taxon>
        <taxon>Squamata</taxon>
        <taxon>Bifurcata</taxon>
        <taxon>Unidentata</taxon>
        <taxon>Episquamata</taxon>
        <taxon>Laterata</taxon>
        <taxon>Lacertibaenia</taxon>
        <taxon>Lacertidae</taxon>
        <taxon>Podarcis</taxon>
    </lineage>
</organism>
<dbReference type="EMBL" id="OX395137">
    <property type="protein sequence ID" value="CAI5788855.1"/>
    <property type="molecule type" value="Genomic_DNA"/>
</dbReference>
<proteinExistence type="predicted"/>
<name>A0AA35L2V0_9SAUR</name>
<accession>A0AA35L2V0</accession>
<feature type="compositionally biased region" description="Basic and acidic residues" evidence="1">
    <location>
        <begin position="140"/>
        <end position="153"/>
    </location>
</feature>
<dbReference type="AlphaFoldDB" id="A0AA35L2V0"/>
<protein>
    <submittedName>
        <fullName evidence="2">Uncharacterized protein</fullName>
    </submittedName>
</protein>
<evidence type="ECO:0000313" key="3">
    <source>
        <dbReference type="Proteomes" id="UP001178461"/>
    </source>
</evidence>
<feature type="region of interest" description="Disordered" evidence="1">
    <location>
        <begin position="110"/>
        <end position="153"/>
    </location>
</feature>
<evidence type="ECO:0000256" key="1">
    <source>
        <dbReference type="SAM" id="MobiDB-lite"/>
    </source>
</evidence>
<sequence>MATRRGLRLPLLAHGAEGKRPSPATAESAGSVATCDAPAGKQESRFPEEGRKAETGKPETGGLGAYALRRHSRQRGKEEQGSVAGFPPKFPALFTNTAVVVDLQSTLKATSRERSFIKKQQPASGSRSPSNQIPTLFSHTDTDILSRKRVRNE</sequence>
<feature type="compositionally biased region" description="Basic and acidic residues" evidence="1">
    <location>
        <begin position="42"/>
        <end position="57"/>
    </location>
</feature>